<keyword evidence="3 4" id="KW-0732">Signal</keyword>
<dbReference type="GO" id="GO:0015833">
    <property type="term" value="P:peptide transport"/>
    <property type="evidence" value="ECO:0007669"/>
    <property type="project" value="TreeGrafter"/>
</dbReference>
<dbReference type="Gene3D" id="3.90.76.10">
    <property type="entry name" value="Dipeptide-binding Protein, Domain 1"/>
    <property type="match status" value="1"/>
</dbReference>
<dbReference type="InterPro" id="IPR030678">
    <property type="entry name" value="Peptide/Ni-bd"/>
</dbReference>
<feature type="chain" id="PRO_5006433105" evidence="4">
    <location>
        <begin position="29"/>
        <end position="526"/>
    </location>
</feature>
<organism evidence="6 7">
    <name type="scientific">Bradyrhizobium yuanmingense</name>
    <dbReference type="NCBI Taxonomy" id="108015"/>
    <lineage>
        <taxon>Bacteria</taxon>
        <taxon>Pseudomonadati</taxon>
        <taxon>Pseudomonadota</taxon>
        <taxon>Alphaproteobacteria</taxon>
        <taxon>Hyphomicrobiales</taxon>
        <taxon>Nitrobacteraceae</taxon>
        <taxon>Bradyrhizobium</taxon>
    </lineage>
</organism>
<dbReference type="SUPFAM" id="SSF53850">
    <property type="entry name" value="Periplasmic binding protein-like II"/>
    <property type="match status" value="1"/>
</dbReference>
<dbReference type="Gene3D" id="3.40.190.10">
    <property type="entry name" value="Periplasmic binding protein-like II"/>
    <property type="match status" value="1"/>
</dbReference>
<dbReference type="Pfam" id="PF00496">
    <property type="entry name" value="SBP_bac_5"/>
    <property type="match status" value="1"/>
</dbReference>
<dbReference type="Proteomes" id="UP000051380">
    <property type="component" value="Unassembled WGS sequence"/>
</dbReference>
<sequence>MTRIDLTRRQAIAGAVAASVFASTGAGAAEGEPKTLPRRRLRVGMSGFPRSFDPVIATDTAIRRIMPQLFDTLITFDHAHDMALRPSLAERWERINAQSLRLVLRKGVAFHDGTPLTAEDVAFSLGPDHLLGPGRSGMSEALQSLDRLEKVEIVDPYTVIVHAKGDDALLEQRLAAWGSEIVSQRAFVAAGSWERWTTAPVGSGPYKLVDHKLDVRVSLTAHDAYWGGRPPFDGIEYRIIPELSARVNGLLARELDIATDIPPDQFAGIQKRADLEVVGGAVQNIRSLVFDQTDPLLRDARVRRAMSLALDRKLIVRSLWEDRLPIPNGYQLPSYGDGYIHDFPSLAYDPDKAKELLAEAGYKGEQITYRLLNNYYPNQVSGAQTMIEMWRAVGLNVKLQMMENFAQIQRQPVRAIFDTSNTALFLDHLGHPWREYGPSGTLPKSIGIWKNEEYFALGAKLQGTMEGEQRQPIIRRMLEIINEIDPPCVILHVSGQFYGKRRDVPWLPGLTLDLNFGPFNRALIRT</sequence>
<dbReference type="GO" id="GO:0030288">
    <property type="term" value="C:outer membrane-bounded periplasmic space"/>
    <property type="evidence" value="ECO:0007669"/>
    <property type="project" value="UniProtKB-ARBA"/>
</dbReference>
<dbReference type="Gene3D" id="3.10.105.10">
    <property type="entry name" value="Dipeptide-binding Protein, Domain 3"/>
    <property type="match status" value="1"/>
</dbReference>
<dbReference type="InterPro" id="IPR006311">
    <property type="entry name" value="TAT_signal"/>
</dbReference>
<dbReference type="EMBL" id="LJYF01000051">
    <property type="protein sequence ID" value="KRP85888.1"/>
    <property type="molecule type" value="Genomic_DNA"/>
</dbReference>
<dbReference type="AlphaFoldDB" id="A0A0R3BKG4"/>
<proteinExistence type="inferred from homology"/>
<dbReference type="PANTHER" id="PTHR30290:SF38">
    <property type="entry name" value="D,D-DIPEPTIDE-BINDING PERIPLASMIC PROTEIN DDPA-RELATED"/>
    <property type="match status" value="1"/>
</dbReference>
<dbReference type="PROSITE" id="PS51318">
    <property type="entry name" value="TAT"/>
    <property type="match status" value="1"/>
</dbReference>
<dbReference type="PIRSF" id="PIRSF002741">
    <property type="entry name" value="MppA"/>
    <property type="match status" value="1"/>
</dbReference>
<reference evidence="6 7" key="1">
    <citation type="submission" date="2015-09" db="EMBL/GenBank/DDBJ databases">
        <title>Draft Genome Sequence of the Strain BR 3267 (Bradyrhizobium yuanmingense) recommended as inoculant for cowpea in Brazil.</title>
        <authorList>
            <person name="Simoes-Araujo J.L."/>
            <person name="Zilli J.E."/>
        </authorList>
    </citation>
    <scope>NUCLEOTIDE SEQUENCE [LARGE SCALE GENOMIC DNA]</scope>
    <source>
        <strain evidence="6 7">BR3267</strain>
    </source>
</reference>
<dbReference type="InterPro" id="IPR039424">
    <property type="entry name" value="SBP_5"/>
</dbReference>
<dbReference type="GO" id="GO:1904680">
    <property type="term" value="F:peptide transmembrane transporter activity"/>
    <property type="evidence" value="ECO:0007669"/>
    <property type="project" value="TreeGrafter"/>
</dbReference>
<evidence type="ECO:0000313" key="6">
    <source>
        <dbReference type="EMBL" id="KRP85888.1"/>
    </source>
</evidence>
<name>A0A0R3BKG4_9BRAD</name>
<accession>A0A0R3BKG4</accession>
<dbReference type="GO" id="GO:0043190">
    <property type="term" value="C:ATP-binding cassette (ABC) transporter complex"/>
    <property type="evidence" value="ECO:0007669"/>
    <property type="project" value="InterPro"/>
</dbReference>
<evidence type="ECO:0000256" key="1">
    <source>
        <dbReference type="ARBA" id="ARBA00004418"/>
    </source>
</evidence>
<dbReference type="OrthoDB" id="9803988at2"/>
<comment type="caution">
    <text evidence="6">The sequence shown here is derived from an EMBL/GenBank/DDBJ whole genome shotgun (WGS) entry which is preliminary data.</text>
</comment>
<dbReference type="PANTHER" id="PTHR30290">
    <property type="entry name" value="PERIPLASMIC BINDING COMPONENT OF ABC TRANSPORTER"/>
    <property type="match status" value="1"/>
</dbReference>
<evidence type="ECO:0000313" key="7">
    <source>
        <dbReference type="Proteomes" id="UP000051380"/>
    </source>
</evidence>
<feature type="domain" description="Solute-binding protein family 5" evidence="5">
    <location>
        <begin position="84"/>
        <end position="420"/>
    </location>
</feature>
<evidence type="ECO:0000256" key="2">
    <source>
        <dbReference type="ARBA" id="ARBA00005695"/>
    </source>
</evidence>
<evidence type="ECO:0000259" key="5">
    <source>
        <dbReference type="Pfam" id="PF00496"/>
    </source>
</evidence>
<comment type="subcellular location">
    <subcellularLocation>
        <location evidence="1">Periplasm</location>
    </subcellularLocation>
</comment>
<evidence type="ECO:0000256" key="4">
    <source>
        <dbReference type="SAM" id="SignalP"/>
    </source>
</evidence>
<protein>
    <submittedName>
        <fullName evidence="6">Oligopeptide ABC transpoter oligopeptide-binding protein</fullName>
    </submittedName>
</protein>
<evidence type="ECO:0000256" key="3">
    <source>
        <dbReference type="ARBA" id="ARBA00022729"/>
    </source>
</evidence>
<feature type="signal peptide" evidence="4">
    <location>
        <begin position="1"/>
        <end position="28"/>
    </location>
</feature>
<dbReference type="InterPro" id="IPR000914">
    <property type="entry name" value="SBP_5_dom"/>
</dbReference>
<gene>
    <name evidence="6" type="ORF">AOQ72_04450</name>
</gene>
<dbReference type="RefSeq" id="WP_057030449.1">
    <property type="nucleotide sequence ID" value="NZ_LJYF01000051.1"/>
</dbReference>
<comment type="similarity">
    <text evidence="2">Belongs to the bacterial solute-binding protein 5 family.</text>
</comment>